<dbReference type="Proteomes" id="UP000010552">
    <property type="component" value="Unassembled WGS sequence"/>
</dbReference>
<dbReference type="InParanoid" id="L5K0R7"/>
<organism evidence="1 2">
    <name type="scientific">Pteropus alecto</name>
    <name type="common">Black flying fox</name>
    <dbReference type="NCBI Taxonomy" id="9402"/>
    <lineage>
        <taxon>Eukaryota</taxon>
        <taxon>Metazoa</taxon>
        <taxon>Chordata</taxon>
        <taxon>Craniata</taxon>
        <taxon>Vertebrata</taxon>
        <taxon>Euteleostomi</taxon>
        <taxon>Mammalia</taxon>
        <taxon>Eutheria</taxon>
        <taxon>Laurasiatheria</taxon>
        <taxon>Chiroptera</taxon>
        <taxon>Yinpterochiroptera</taxon>
        <taxon>Pteropodoidea</taxon>
        <taxon>Pteropodidae</taxon>
        <taxon>Pteropodinae</taxon>
        <taxon>Pteropus</taxon>
    </lineage>
</organism>
<dbReference type="AlphaFoldDB" id="L5K0R7"/>
<protein>
    <submittedName>
        <fullName evidence="1">Uncharacterized protein</fullName>
    </submittedName>
</protein>
<name>L5K0R7_PTEAL</name>
<accession>L5K0R7</accession>
<gene>
    <name evidence="1" type="ORF">PAL_GLEAN10024586</name>
</gene>
<evidence type="ECO:0000313" key="2">
    <source>
        <dbReference type="Proteomes" id="UP000010552"/>
    </source>
</evidence>
<keyword evidence="2" id="KW-1185">Reference proteome</keyword>
<dbReference type="EMBL" id="KB031072">
    <property type="protein sequence ID" value="ELK04346.1"/>
    <property type="molecule type" value="Genomic_DNA"/>
</dbReference>
<reference evidence="2" key="1">
    <citation type="journal article" date="2013" name="Science">
        <title>Comparative analysis of bat genomes provides insight into the evolution of flight and immunity.</title>
        <authorList>
            <person name="Zhang G."/>
            <person name="Cowled C."/>
            <person name="Shi Z."/>
            <person name="Huang Z."/>
            <person name="Bishop-Lilly K.A."/>
            <person name="Fang X."/>
            <person name="Wynne J.W."/>
            <person name="Xiong Z."/>
            <person name="Baker M.L."/>
            <person name="Zhao W."/>
            <person name="Tachedjian M."/>
            <person name="Zhu Y."/>
            <person name="Zhou P."/>
            <person name="Jiang X."/>
            <person name="Ng J."/>
            <person name="Yang L."/>
            <person name="Wu L."/>
            <person name="Xiao J."/>
            <person name="Feng Y."/>
            <person name="Chen Y."/>
            <person name="Sun X."/>
            <person name="Zhang Y."/>
            <person name="Marsh G.A."/>
            <person name="Crameri G."/>
            <person name="Broder C.C."/>
            <person name="Frey K.G."/>
            <person name="Wang L.F."/>
            <person name="Wang J."/>
        </authorList>
    </citation>
    <scope>NUCLEOTIDE SEQUENCE [LARGE SCALE GENOMIC DNA]</scope>
</reference>
<evidence type="ECO:0000313" key="1">
    <source>
        <dbReference type="EMBL" id="ELK04346.1"/>
    </source>
</evidence>
<proteinExistence type="predicted"/>
<sequence length="76" mass="8116">MDDAVQILLVFFDSGQQSAVQGLHHLPTALSQQGQGLREGAMVPPHAHQLPPPGQNWGGCLPGCVRTACFYSMGLF</sequence>